<dbReference type="CDD" id="cd00320">
    <property type="entry name" value="cpn10"/>
    <property type="match status" value="1"/>
</dbReference>
<keyword evidence="3" id="KW-0963">Cytoplasm</keyword>
<dbReference type="GO" id="GO:0051087">
    <property type="term" value="F:protein-folding chaperone binding"/>
    <property type="evidence" value="ECO:0007669"/>
    <property type="project" value="TreeGrafter"/>
</dbReference>
<dbReference type="EMBL" id="MGFS01000028">
    <property type="protein sequence ID" value="OGM10832.1"/>
    <property type="molecule type" value="Genomic_DNA"/>
</dbReference>
<keyword evidence="2 3" id="KW-0143">Chaperone</keyword>
<dbReference type="Gene3D" id="2.30.33.40">
    <property type="entry name" value="GroES chaperonin"/>
    <property type="match status" value="1"/>
</dbReference>
<evidence type="ECO:0000256" key="2">
    <source>
        <dbReference type="ARBA" id="ARBA00023186"/>
    </source>
</evidence>
<comment type="subunit">
    <text evidence="3">Heptamer of 7 subunits arranged in a ring. Interacts with the chaperonin GroEL.</text>
</comment>
<organism evidence="5 6">
    <name type="scientific">Candidatus Woesebacteria bacterium RBG_16_34_12</name>
    <dbReference type="NCBI Taxonomy" id="1802480"/>
    <lineage>
        <taxon>Bacteria</taxon>
        <taxon>Candidatus Woeseibacteriota</taxon>
    </lineage>
</organism>
<dbReference type="SMART" id="SM00883">
    <property type="entry name" value="Cpn10"/>
    <property type="match status" value="1"/>
</dbReference>
<dbReference type="GO" id="GO:0005524">
    <property type="term" value="F:ATP binding"/>
    <property type="evidence" value="ECO:0007669"/>
    <property type="project" value="InterPro"/>
</dbReference>
<dbReference type="GO" id="GO:0044183">
    <property type="term" value="F:protein folding chaperone"/>
    <property type="evidence" value="ECO:0007669"/>
    <property type="project" value="InterPro"/>
</dbReference>
<dbReference type="InterPro" id="IPR011032">
    <property type="entry name" value="GroES-like_sf"/>
</dbReference>
<dbReference type="HAMAP" id="MF_00580">
    <property type="entry name" value="CH10"/>
    <property type="match status" value="1"/>
</dbReference>
<dbReference type="InterPro" id="IPR020818">
    <property type="entry name" value="Chaperonin_GroES"/>
</dbReference>
<dbReference type="Pfam" id="PF00166">
    <property type="entry name" value="Cpn10"/>
    <property type="match status" value="1"/>
</dbReference>
<evidence type="ECO:0000256" key="1">
    <source>
        <dbReference type="ARBA" id="ARBA00006975"/>
    </source>
</evidence>
<comment type="function">
    <text evidence="3 4">Together with the chaperonin GroEL, plays an essential role in assisting protein folding. The GroEL-GroES system forms a nano-cage that allows encapsulation of the non-native substrate proteins and provides a physical environment optimized to promote and accelerate protein folding. GroES binds to the apical surface of the GroEL ring, thereby capping the opening of the GroEL channel.</text>
</comment>
<gene>
    <name evidence="3" type="primary">groES</name>
    <name evidence="3" type="synonym">groS</name>
    <name evidence="5" type="ORF">A2Z22_03020</name>
</gene>
<protein>
    <recommendedName>
        <fullName evidence="3">Co-chaperonin GroES</fullName>
    </recommendedName>
    <alternativeName>
        <fullName evidence="3">10 kDa chaperonin</fullName>
    </alternativeName>
    <alternativeName>
        <fullName evidence="3">Chaperonin-10</fullName>
        <shortName evidence="3">Cpn10</shortName>
    </alternativeName>
</protein>
<dbReference type="FunFam" id="2.30.33.40:FF:000001">
    <property type="entry name" value="10 kDa chaperonin"/>
    <property type="match status" value="1"/>
</dbReference>
<evidence type="ECO:0000256" key="4">
    <source>
        <dbReference type="RuleBase" id="RU000535"/>
    </source>
</evidence>
<dbReference type="GO" id="GO:0005737">
    <property type="term" value="C:cytoplasm"/>
    <property type="evidence" value="ECO:0007669"/>
    <property type="project" value="UniProtKB-SubCell"/>
</dbReference>
<proteinExistence type="inferred from homology"/>
<comment type="caution">
    <text evidence="5">The sequence shown here is derived from an EMBL/GenBank/DDBJ whole genome shotgun (WGS) entry which is preliminary data.</text>
</comment>
<evidence type="ECO:0000313" key="6">
    <source>
        <dbReference type="Proteomes" id="UP000177053"/>
    </source>
</evidence>
<dbReference type="GO" id="GO:0051082">
    <property type="term" value="F:unfolded protein binding"/>
    <property type="evidence" value="ECO:0007669"/>
    <property type="project" value="TreeGrafter"/>
</dbReference>
<comment type="subcellular location">
    <subcellularLocation>
        <location evidence="3">Cytoplasm</location>
    </subcellularLocation>
</comment>
<dbReference type="SUPFAM" id="SSF50129">
    <property type="entry name" value="GroES-like"/>
    <property type="match status" value="1"/>
</dbReference>
<dbReference type="GO" id="GO:0046872">
    <property type="term" value="F:metal ion binding"/>
    <property type="evidence" value="ECO:0007669"/>
    <property type="project" value="TreeGrafter"/>
</dbReference>
<comment type="similarity">
    <text evidence="1 3 4">Belongs to the GroES chaperonin family.</text>
</comment>
<name>A0A1F7X6X0_9BACT</name>
<dbReference type="PANTHER" id="PTHR10772">
    <property type="entry name" value="10 KDA HEAT SHOCK PROTEIN"/>
    <property type="match status" value="1"/>
</dbReference>
<sequence>MARRKTIKKPVIKIDFKPTSGYVLVKQLEAQTQTDSGIYLPDSAKDKPQTGKVLAVGDDEITEKGLKRKSPAKMGNEVIYKKWGGNEVTFGTEEFLFVKFEDIMAVKTAK</sequence>
<evidence type="ECO:0000313" key="5">
    <source>
        <dbReference type="EMBL" id="OGM10832.1"/>
    </source>
</evidence>
<dbReference type="InterPro" id="IPR037124">
    <property type="entry name" value="Chaperonin_GroES_sf"/>
</dbReference>
<accession>A0A1F7X6X0</accession>
<evidence type="ECO:0000256" key="3">
    <source>
        <dbReference type="HAMAP-Rule" id="MF_00580"/>
    </source>
</evidence>
<dbReference type="PANTHER" id="PTHR10772:SF63">
    <property type="entry name" value="20 KDA CHAPERONIN, CHLOROPLASTIC"/>
    <property type="match status" value="1"/>
</dbReference>
<reference evidence="5 6" key="1">
    <citation type="journal article" date="2016" name="Nat. Commun.">
        <title>Thousands of microbial genomes shed light on interconnected biogeochemical processes in an aquifer system.</title>
        <authorList>
            <person name="Anantharaman K."/>
            <person name="Brown C.T."/>
            <person name="Hug L.A."/>
            <person name="Sharon I."/>
            <person name="Castelle C.J."/>
            <person name="Probst A.J."/>
            <person name="Thomas B.C."/>
            <person name="Singh A."/>
            <person name="Wilkins M.J."/>
            <person name="Karaoz U."/>
            <person name="Brodie E.L."/>
            <person name="Williams K.H."/>
            <person name="Hubbard S.S."/>
            <person name="Banfield J.F."/>
        </authorList>
    </citation>
    <scope>NUCLEOTIDE SEQUENCE [LARGE SCALE GENOMIC DNA]</scope>
</reference>
<dbReference type="PRINTS" id="PR00297">
    <property type="entry name" value="CHAPERONIN10"/>
</dbReference>
<dbReference type="Proteomes" id="UP000177053">
    <property type="component" value="Unassembled WGS sequence"/>
</dbReference>
<dbReference type="AlphaFoldDB" id="A0A1F7X6X0"/>